<feature type="transmembrane region" description="Helical" evidence="2">
    <location>
        <begin position="39"/>
        <end position="59"/>
    </location>
</feature>
<keyword evidence="2" id="KW-0812">Transmembrane</keyword>
<reference evidence="3 4" key="1">
    <citation type="submission" date="2016-11" db="EMBL/GenBank/DDBJ databases">
        <authorList>
            <person name="Jaros S."/>
            <person name="Januszkiewicz K."/>
            <person name="Wedrychowicz H."/>
        </authorList>
    </citation>
    <scope>NUCLEOTIDE SEQUENCE [LARGE SCALE GENOMIC DNA]</scope>
    <source>
        <strain evidence="3 4">OK807</strain>
    </source>
</reference>
<proteinExistence type="predicted"/>
<evidence type="ECO:0000313" key="3">
    <source>
        <dbReference type="EMBL" id="SFX80361.1"/>
    </source>
</evidence>
<gene>
    <name evidence="3" type="ORF">SAMN02787144_1006226</name>
</gene>
<dbReference type="EMBL" id="FPJO01000006">
    <property type="protein sequence ID" value="SFX80361.1"/>
    <property type="molecule type" value="Genomic_DNA"/>
</dbReference>
<evidence type="ECO:0000256" key="1">
    <source>
        <dbReference type="SAM" id="MobiDB-lite"/>
    </source>
</evidence>
<organism evidence="3 4">
    <name type="scientific">Streptomyces atratus</name>
    <dbReference type="NCBI Taxonomy" id="1893"/>
    <lineage>
        <taxon>Bacteria</taxon>
        <taxon>Bacillati</taxon>
        <taxon>Actinomycetota</taxon>
        <taxon>Actinomycetes</taxon>
        <taxon>Kitasatosporales</taxon>
        <taxon>Streptomycetaceae</taxon>
        <taxon>Streptomyces</taxon>
    </lineage>
</organism>
<sequence>MRRPRASRLLRVAVEDRLLISSAAVAVTIATRKAGQHNWTIAFAVISAIFLYTTVVYVIERPDGVRIGACFIAGIILVSLLSRLARAFELRVTSVTMDGMAERFVRDAASRRIRFIANEPDNRDLAEYRDKIEQIRHDNDVPVQEDFVSVEVTVLDPSEFEAGLNVCGEGSAQQCAQRTLVGVLFAAHRVPGQIYQRFRREAGERAVKMRDEVVRGPGQRCVIVGPGGQSVAVQQECLKNGVQVGGAGLTDREREVSRRAPPGGFGHMREPPRYVEDFALPQNHVQQRIPRVAVHALGLPVPAGRPRIHTPPLRTVYLHGQHVGVVAVHRTALRPRRGEEEERLHLALKTLRKPIGQFPHACVPLVDVPQKERGSLLADQSAHRPGIHVAVVDPAQDDSGGTVTLLRNRTVLVHERRIRGGEETCIQDPVQLGDRQHLRRGCAGVVYGGCAAPQRVMKCLLVVHISCKRAHRCLSTFHVIGVIRRSDGCCTHAVVPGR</sequence>
<dbReference type="AlphaFoldDB" id="A0A1K2A1W9"/>
<dbReference type="Proteomes" id="UP000181909">
    <property type="component" value="Unassembled WGS sequence"/>
</dbReference>
<evidence type="ECO:0000256" key="2">
    <source>
        <dbReference type="SAM" id="Phobius"/>
    </source>
</evidence>
<keyword evidence="2" id="KW-0472">Membrane</keyword>
<protein>
    <submittedName>
        <fullName evidence="3">Uncharacterized protein</fullName>
    </submittedName>
</protein>
<keyword evidence="2" id="KW-1133">Transmembrane helix</keyword>
<evidence type="ECO:0000313" key="4">
    <source>
        <dbReference type="Proteomes" id="UP000181909"/>
    </source>
</evidence>
<dbReference type="STRING" id="1893.SAMN02787144_1006226"/>
<name>A0A1K2A1W9_STRAR</name>
<accession>A0A1K2A1W9</accession>
<feature type="transmembrane region" description="Helical" evidence="2">
    <location>
        <begin position="65"/>
        <end position="85"/>
    </location>
</feature>
<feature type="region of interest" description="Disordered" evidence="1">
    <location>
        <begin position="248"/>
        <end position="270"/>
    </location>
</feature>